<reference evidence="2" key="1">
    <citation type="submission" date="2008-12" db="EMBL/GenBank/DDBJ databases">
        <title>Annotation of the Yersinia bercovieri ATCC 43970 genome.</title>
        <authorList>
            <person name="Read T.D."/>
            <person name="Akmal A."/>
            <person name="Bishop-Lilly K."/>
            <person name="Chen P.E."/>
            <person name="Cook C."/>
            <person name="Kiley M.P."/>
            <person name="Lentz S."/>
            <person name="Mateczun A."/>
            <person name="Nagarajan N."/>
            <person name="Nolan N."/>
            <person name="Osborne B.I."/>
            <person name="Pop M."/>
            <person name="Sozhamannan S."/>
            <person name="Stewart A.C."/>
            <person name="Sulakvelidze A."/>
            <person name="Thomason B."/>
            <person name="Willner K."/>
            <person name="Zwick M.E."/>
        </authorList>
    </citation>
    <scope>NUCLEOTIDE SEQUENCE [LARGE SCALE GENOMIC DNA]</scope>
    <source>
        <strain evidence="2">ATCC 43970</strain>
    </source>
</reference>
<name>A0ABM9Y043_YERBE</name>
<keyword evidence="1" id="KW-0472">Membrane</keyword>
<protein>
    <submittedName>
        <fullName evidence="2">Uncharacterized protein</fullName>
    </submittedName>
</protein>
<keyword evidence="1" id="KW-0812">Transmembrane</keyword>
<keyword evidence="3" id="KW-1185">Reference proteome</keyword>
<evidence type="ECO:0000313" key="3">
    <source>
        <dbReference type="Proteomes" id="UP000010319"/>
    </source>
</evidence>
<sequence length="56" mass="6056">MAVISLCKGRQFGINSLIFGAFFAGLILLFTFTAMPAKAIGSERRLIVHSQRVVGT</sequence>
<accession>A0ABM9Y043</accession>
<proteinExistence type="predicted"/>
<dbReference type="Proteomes" id="UP000010319">
    <property type="component" value="Unassembled WGS sequence"/>
</dbReference>
<feature type="transmembrane region" description="Helical" evidence="1">
    <location>
        <begin position="12"/>
        <end position="35"/>
    </location>
</feature>
<dbReference type="EMBL" id="AALC02000017">
    <property type="protein sequence ID" value="EEQ07057.1"/>
    <property type="molecule type" value="Genomic_DNA"/>
</dbReference>
<evidence type="ECO:0000313" key="2">
    <source>
        <dbReference type="EMBL" id="EEQ07057.1"/>
    </source>
</evidence>
<comment type="caution">
    <text evidence="2">The sequence shown here is derived from an EMBL/GenBank/DDBJ whole genome shotgun (WGS) entry which is preliminary data.</text>
</comment>
<gene>
    <name evidence="2" type="ORF">yberc0001_16530</name>
</gene>
<organism evidence="2 3">
    <name type="scientific">Yersinia bercovieri ATCC 43970</name>
    <dbReference type="NCBI Taxonomy" id="349968"/>
    <lineage>
        <taxon>Bacteria</taxon>
        <taxon>Pseudomonadati</taxon>
        <taxon>Pseudomonadota</taxon>
        <taxon>Gammaproteobacteria</taxon>
        <taxon>Enterobacterales</taxon>
        <taxon>Yersiniaceae</taxon>
        <taxon>Yersinia</taxon>
    </lineage>
</organism>
<keyword evidence="1" id="KW-1133">Transmembrane helix</keyword>
<evidence type="ECO:0000256" key="1">
    <source>
        <dbReference type="SAM" id="Phobius"/>
    </source>
</evidence>